<accession>A0A916Z7Z5</accession>
<organism evidence="3 4">
    <name type="scientific">Paenibacillus nasutitermitis</name>
    <dbReference type="NCBI Taxonomy" id="1652958"/>
    <lineage>
        <taxon>Bacteria</taxon>
        <taxon>Bacillati</taxon>
        <taxon>Bacillota</taxon>
        <taxon>Bacilli</taxon>
        <taxon>Bacillales</taxon>
        <taxon>Paenibacillaceae</taxon>
        <taxon>Paenibacillus</taxon>
    </lineage>
</organism>
<dbReference type="PANTHER" id="PTHR43364">
    <property type="entry name" value="NADH-SPECIFIC METHYLGLYOXAL REDUCTASE-RELATED"/>
    <property type="match status" value="1"/>
</dbReference>
<name>A0A916Z7Z5_9BACL</name>
<evidence type="ECO:0000256" key="1">
    <source>
        <dbReference type="ARBA" id="ARBA00023002"/>
    </source>
</evidence>
<dbReference type="AlphaFoldDB" id="A0A916Z7Z5"/>
<reference evidence="3" key="1">
    <citation type="journal article" date="2014" name="Int. J. Syst. Evol. Microbiol.">
        <title>Complete genome sequence of Corynebacterium casei LMG S-19264T (=DSM 44701T), isolated from a smear-ripened cheese.</title>
        <authorList>
            <consortium name="US DOE Joint Genome Institute (JGI-PGF)"/>
            <person name="Walter F."/>
            <person name="Albersmeier A."/>
            <person name="Kalinowski J."/>
            <person name="Ruckert C."/>
        </authorList>
    </citation>
    <scope>NUCLEOTIDE SEQUENCE</scope>
    <source>
        <strain evidence="3">CGMCC 1.15178</strain>
    </source>
</reference>
<dbReference type="RefSeq" id="WP_188994916.1">
    <property type="nucleotide sequence ID" value="NZ_BMHP01000003.1"/>
</dbReference>
<dbReference type="PANTHER" id="PTHR43364:SF4">
    <property type="entry name" value="NAD(P)-LINKED OXIDOREDUCTASE SUPERFAMILY PROTEIN"/>
    <property type="match status" value="1"/>
</dbReference>
<dbReference type="FunFam" id="3.20.20.100:FF:000004">
    <property type="entry name" value="Oxidoreductase, aldo/keto reductase"/>
    <property type="match status" value="1"/>
</dbReference>
<dbReference type="GO" id="GO:0016491">
    <property type="term" value="F:oxidoreductase activity"/>
    <property type="evidence" value="ECO:0007669"/>
    <property type="project" value="UniProtKB-KW"/>
</dbReference>
<keyword evidence="4" id="KW-1185">Reference proteome</keyword>
<proteinExistence type="predicted"/>
<reference evidence="3" key="2">
    <citation type="submission" date="2020-09" db="EMBL/GenBank/DDBJ databases">
        <authorList>
            <person name="Sun Q."/>
            <person name="Zhou Y."/>
        </authorList>
    </citation>
    <scope>NUCLEOTIDE SEQUENCE</scope>
    <source>
        <strain evidence="3">CGMCC 1.15178</strain>
    </source>
</reference>
<feature type="domain" description="NADP-dependent oxidoreductase" evidence="2">
    <location>
        <begin position="15"/>
        <end position="317"/>
    </location>
</feature>
<comment type="caution">
    <text evidence="3">The sequence shown here is derived from an EMBL/GenBank/DDBJ whole genome shotgun (WGS) entry which is preliminary data.</text>
</comment>
<dbReference type="Proteomes" id="UP000612456">
    <property type="component" value="Unassembled WGS sequence"/>
</dbReference>
<gene>
    <name evidence="3" type="ORF">GCM10010911_43820</name>
</gene>
<dbReference type="PRINTS" id="PR00069">
    <property type="entry name" value="ALDKETRDTASE"/>
</dbReference>
<evidence type="ECO:0000313" key="4">
    <source>
        <dbReference type="Proteomes" id="UP000612456"/>
    </source>
</evidence>
<evidence type="ECO:0000313" key="3">
    <source>
        <dbReference type="EMBL" id="GGD80929.1"/>
    </source>
</evidence>
<dbReference type="CDD" id="cd19079">
    <property type="entry name" value="AKR_EcYajO-like"/>
    <property type="match status" value="1"/>
</dbReference>
<dbReference type="InterPro" id="IPR023210">
    <property type="entry name" value="NADP_OxRdtase_dom"/>
</dbReference>
<dbReference type="GO" id="GO:0005829">
    <property type="term" value="C:cytosol"/>
    <property type="evidence" value="ECO:0007669"/>
    <property type="project" value="UniProtKB-ARBA"/>
</dbReference>
<dbReference type="Gene3D" id="3.20.20.100">
    <property type="entry name" value="NADP-dependent oxidoreductase domain"/>
    <property type="match status" value="1"/>
</dbReference>
<dbReference type="InterPro" id="IPR020471">
    <property type="entry name" value="AKR"/>
</dbReference>
<dbReference type="Pfam" id="PF00248">
    <property type="entry name" value="Aldo_ket_red"/>
    <property type="match status" value="1"/>
</dbReference>
<dbReference type="EMBL" id="BMHP01000003">
    <property type="protein sequence ID" value="GGD80929.1"/>
    <property type="molecule type" value="Genomic_DNA"/>
</dbReference>
<dbReference type="InterPro" id="IPR036812">
    <property type="entry name" value="NAD(P)_OxRdtase_dom_sf"/>
</dbReference>
<evidence type="ECO:0000259" key="2">
    <source>
        <dbReference type="Pfam" id="PF00248"/>
    </source>
</evidence>
<sequence length="323" mass="36493">MEYVKLGRSGLEVSKLSLGTMSFGVPERGNTPWSLNEEQSRPIIKKALELGFNFFSSANMYSDGTSEEFLGRALNDFARRDEVVISTKVFVPMRKGPNAMGLSRKVIMTEIDNSLRRLGTDYVDLYQIHRWDPNTPIEETMEALHDLVKAGKVRYIGASSMLAWQFAKAQHVAERNGWTRFISMENRLNLLYREEEREMLPLCKDEGVGVTPYLPLAAGRLTRDWNEQTSRSENDQVAKALFIKTEEADRKVAERVAEVAANRGIPRAQVALAWLLQKEEVTAPIIGSTKISHLEDSVSALSVKLSSEEITSLEELYTPHPWV</sequence>
<protein>
    <submittedName>
        <fullName evidence="3">Oxidoreductase</fullName>
    </submittedName>
</protein>
<keyword evidence="1" id="KW-0560">Oxidoreductase</keyword>
<dbReference type="SUPFAM" id="SSF51430">
    <property type="entry name" value="NAD(P)-linked oxidoreductase"/>
    <property type="match status" value="1"/>
</dbReference>
<dbReference type="InterPro" id="IPR050523">
    <property type="entry name" value="AKR_Detox_Biosynth"/>
</dbReference>